<evidence type="ECO:0000256" key="5">
    <source>
        <dbReference type="ARBA" id="ARBA00023136"/>
    </source>
</evidence>
<dbReference type="PANTHER" id="PTHR12546">
    <property type="entry name" value="FER-1-LIKE"/>
    <property type="match status" value="1"/>
</dbReference>
<dbReference type="SMART" id="SM01201">
    <property type="entry name" value="FerB"/>
    <property type="match status" value="1"/>
</dbReference>
<sequence length="343" mass="39755">MHRYTVYCSFFACNLINPLFASDEISFLVSMGEYGSTGAALSRNRNSVLGALPLHDDGKYFSMPWGNHKPMADVPGLWENVDARIERSNAIMKAAIMLDELLKAARRLGDGKNDEVSSLAMEALEHMQSMLDRLQDHHKSAYTKNELDVCWENARKKCIAKILKEIDGFKFDETQLFDEMGEKVVRFLQRMRESVERLAKDNQISLPSILIKMLASGRVVGYIKVPAEEVFFSENEALCGQWCGRMRALPMKWPTLADRNNRSEDFPAVLHLRMWFGRRGYDWSWKEYSQPAEIKPYFEIFSYQRKPRMSSAWKDETHYTNEKNTEDLAEFTSNSPYGWNYMV</sequence>
<dbReference type="EMBL" id="WIXE01012607">
    <property type="protein sequence ID" value="KAK5975809.1"/>
    <property type="molecule type" value="Genomic_DNA"/>
</dbReference>
<organism evidence="7 8">
    <name type="scientific">Trichostrongylus colubriformis</name>
    <name type="common">Black scour worm</name>
    <dbReference type="NCBI Taxonomy" id="6319"/>
    <lineage>
        <taxon>Eukaryota</taxon>
        <taxon>Metazoa</taxon>
        <taxon>Ecdysozoa</taxon>
        <taxon>Nematoda</taxon>
        <taxon>Chromadorea</taxon>
        <taxon>Rhabditida</taxon>
        <taxon>Rhabditina</taxon>
        <taxon>Rhabditomorpha</taxon>
        <taxon>Strongyloidea</taxon>
        <taxon>Trichostrongylidae</taxon>
        <taxon>Trichostrongylus</taxon>
    </lineage>
</organism>
<protein>
    <recommendedName>
        <fullName evidence="6">Ferlin B-domain domain-containing protein</fullName>
    </recommendedName>
</protein>
<reference evidence="7 8" key="1">
    <citation type="submission" date="2019-10" db="EMBL/GenBank/DDBJ databases">
        <title>Assembly and Annotation for the nematode Trichostrongylus colubriformis.</title>
        <authorList>
            <person name="Martin J."/>
        </authorList>
    </citation>
    <scope>NUCLEOTIDE SEQUENCE [LARGE SCALE GENOMIC DNA]</scope>
    <source>
        <strain evidence="7">G859</strain>
        <tissue evidence="7">Whole worm</tissue>
    </source>
</reference>
<keyword evidence="5" id="KW-0472">Membrane</keyword>
<evidence type="ECO:0000256" key="4">
    <source>
        <dbReference type="ARBA" id="ARBA00022989"/>
    </source>
</evidence>
<proteinExistence type="predicted"/>
<keyword evidence="4" id="KW-1133">Transmembrane helix</keyword>
<dbReference type="PANTHER" id="PTHR12546:SF33">
    <property type="entry name" value="SPERM VESICLE FUSION PROTEIN FER-1"/>
    <property type="match status" value="1"/>
</dbReference>
<accession>A0AAN8IIC5</accession>
<dbReference type="Pfam" id="PF08150">
    <property type="entry name" value="FerB"/>
    <property type="match status" value="1"/>
</dbReference>
<evidence type="ECO:0000259" key="6">
    <source>
        <dbReference type="SMART" id="SM01201"/>
    </source>
</evidence>
<dbReference type="InterPro" id="IPR037721">
    <property type="entry name" value="Ferlin"/>
</dbReference>
<dbReference type="Proteomes" id="UP001331761">
    <property type="component" value="Unassembled WGS sequence"/>
</dbReference>
<keyword evidence="3" id="KW-0677">Repeat</keyword>
<evidence type="ECO:0000313" key="8">
    <source>
        <dbReference type="Proteomes" id="UP001331761"/>
    </source>
</evidence>
<evidence type="ECO:0000256" key="2">
    <source>
        <dbReference type="ARBA" id="ARBA00022692"/>
    </source>
</evidence>
<evidence type="ECO:0000256" key="3">
    <source>
        <dbReference type="ARBA" id="ARBA00022737"/>
    </source>
</evidence>
<keyword evidence="8" id="KW-1185">Reference proteome</keyword>
<name>A0AAN8IIC5_TRICO</name>
<comment type="caution">
    <text evidence="7">The sequence shown here is derived from an EMBL/GenBank/DDBJ whole genome shotgun (WGS) entry which is preliminary data.</text>
</comment>
<dbReference type="GO" id="GO:0061025">
    <property type="term" value="P:membrane fusion"/>
    <property type="evidence" value="ECO:0007669"/>
    <property type="project" value="TreeGrafter"/>
</dbReference>
<gene>
    <name evidence="7" type="ORF">GCK32_013643</name>
</gene>
<feature type="domain" description="Ferlin B-domain" evidence="6">
    <location>
        <begin position="202"/>
        <end position="278"/>
    </location>
</feature>
<comment type="subcellular location">
    <subcellularLocation>
        <location evidence="1">Membrane</location>
    </subcellularLocation>
</comment>
<dbReference type="GO" id="GO:0007009">
    <property type="term" value="P:plasma membrane organization"/>
    <property type="evidence" value="ECO:0007669"/>
    <property type="project" value="TreeGrafter"/>
</dbReference>
<evidence type="ECO:0000256" key="1">
    <source>
        <dbReference type="ARBA" id="ARBA00004370"/>
    </source>
</evidence>
<keyword evidence="2" id="KW-0812">Transmembrane</keyword>
<dbReference type="GO" id="GO:0016020">
    <property type="term" value="C:membrane"/>
    <property type="evidence" value="ECO:0007669"/>
    <property type="project" value="UniProtKB-SubCell"/>
</dbReference>
<dbReference type="InterPro" id="IPR012561">
    <property type="entry name" value="Ferlin_B-domain"/>
</dbReference>
<evidence type="ECO:0000313" key="7">
    <source>
        <dbReference type="EMBL" id="KAK5975809.1"/>
    </source>
</evidence>
<dbReference type="AlphaFoldDB" id="A0AAN8IIC5"/>